<dbReference type="STRING" id="1108044.GOOTI_027_00020"/>
<dbReference type="CDD" id="cd00609">
    <property type="entry name" value="AAT_like"/>
    <property type="match status" value="1"/>
</dbReference>
<comment type="caution">
    <text evidence="6">The sequence shown here is derived from an EMBL/GenBank/DDBJ whole genome shotgun (WGS) entry which is preliminary data.</text>
</comment>
<evidence type="ECO:0000256" key="3">
    <source>
        <dbReference type="ARBA" id="ARBA00022679"/>
    </source>
</evidence>
<dbReference type="InterPro" id="IPR004839">
    <property type="entry name" value="Aminotransferase_I/II_large"/>
</dbReference>
<dbReference type="EMBL" id="BAFB01000027">
    <property type="protein sequence ID" value="GAB32805.1"/>
    <property type="molecule type" value="Genomic_DNA"/>
</dbReference>
<dbReference type="GO" id="GO:0008483">
    <property type="term" value="F:transaminase activity"/>
    <property type="evidence" value="ECO:0007669"/>
    <property type="project" value="UniProtKB-KW"/>
</dbReference>
<keyword evidence="2 6" id="KW-0032">Aminotransferase</keyword>
<proteinExistence type="predicted"/>
<sequence length="389" mass="41454">MPHPLTLPTSPIGSAALRSVRGSAIRDLLAVTERPEVLSLAGGLPATELIPSVRIADAAQHVLRNRDALQYTASCGASRCREVVASTDNVDPARILLTHGSQQALSLLAQALIDPGDVVIVDDPVYVGALQAFQCVRAHIVALPITDSGTNTAALAALLAGGVRPRVVHTVSNFHNPSGVTATKGTREELANLAESYGFWIIEDDPYGRLRFDGEPQSPIPDESVIRLGSASKTLAPALRVGWLNAPPAIVSLVERLKQCADLCGSTLNQLMVAEMLSDTSWFESHVSNVTSEYGTRAAALTSALDDAFGSSVEYDSPTGGMFCWIRFPRCDTRELLNVALSHGVAFVPGAAFSVSTDMSEFARLSFATLSPQELREAVRRLRTAIDDV</sequence>
<accession>H5TH47</accession>
<organism evidence="6 7">
    <name type="scientific">Gordonia otitidis (strain DSM 44809 / CCUG 52243 / JCM 12355 / NBRC 100426 / IFM 10032)</name>
    <dbReference type="NCBI Taxonomy" id="1108044"/>
    <lineage>
        <taxon>Bacteria</taxon>
        <taxon>Bacillati</taxon>
        <taxon>Actinomycetota</taxon>
        <taxon>Actinomycetes</taxon>
        <taxon>Mycobacteriales</taxon>
        <taxon>Gordoniaceae</taxon>
        <taxon>Gordonia</taxon>
    </lineage>
</organism>
<dbReference type="PANTHER" id="PTHR42790">
    <property type="entry name" value="AMINOTRANSFERASE"/>
    <property type="match status" value="1"/>
</dbReference>
<dbReference type="InterPro" id="IPR015421">
    <property type="entry name" value="PyrdxlP-dep_Trfase_major"/>
</dbReference>
<evidence type="ECO:0000313" key="6">
    <source>
        <dbReference type="EMBL" id="GAB32805.1"/>
    </source>
</evidence>
<dbReference type="AlphaFoldDB" id="H5TH47"/>
<dbReference type="RefSeq" id="WP_007237069.1">
    <property type="nucleotide sequence ID" value="NZ_BAFB01000027.1"/>
</dbReference>
<dbReference type="Proteomes" id="UP000005038">
    <property type="component" value="Unassembled WGS sequence"/>
</dbReference>
<dbReference type="PANTHER" id="PTHR42790:SF19">
    <property type="entry name" value="KYNURENINE_ALPHA-AMINOADIPATE AMINOTRANSFERASE, MITOCHONDRIAL"/>
    <property type="match status" value="1"/>
</dbReference>
<dbReference type="InterPro" id="IPR015422">
    <property type="entry name" value="PyrdxlP-dep_Trfase_small"/>
</dbReference>
<dbReference type="InterPro" id="IPR015424">
    <property type="entry name" value="PyrdxlP-dep_Trfase"/>
</dbReference>
<dbReference type="OrthoDB" id="199743at2"/>
<dbReference type="GO" id="GO:1901605">
    <property type="term" value="P:alpha-amino acid metabolic process"/>
    <property type="evidence" value="ECO:0007669"/>
    <property type="project" value="TreeGrafter"/>
</dbReference>
<gene>
    <name evidence="6" type="ORF">GOOTI_027_00020</name>
</gene>
<reference evidence="6" key="1">
    <citation type="submission" date="2012-02" db="EMBL/GenBank/DDBJ databases">
        <title>Whole genome shotgun sequence of Gordonia otitidis NBRC 100426.</title>
        <authorList>
            <person name="Yoshida I."/>
            <person name="Hosoyama A."/>
            <person name="Tsuchikane K."/>
            <person name="Katsumata H."/>
            <person name="Yamazaki S."/>
            <person name="Fujita N."/>
        </authorList>
    </citation>
    <scope>NUCLEOTIDE SEQUENCE [LARGE SCALE GENOMIC DNA]</scope>
    <source>
        <strain evidence="6">NBRC 100426</strain>
    </source>
</reference>
<dbReference type="Gene3D" id="3.40.640.10">
    <property type="entry name" value="Type I PLP-dependent aspartate aminotransferase-like (Major domain)"/>
    <property type="match status" value="1"/>
</dbReference>
<keyword evidence="3" id="KW-0808">Transferase</keyword>
<dbReference type="SUPFAM" id="SSF53383">
    <property type="entry name" value="PLP-dependent transferases"/>
    <property type="match status" value="1"/>
</dbReference>
<dbReference type="InterPro" id="IPR050859">
    <property type="entry name" value="Class-I_PLP-dep_aminotransf"/>
</dbReference>
<evidence type="ECO:0000256" key="2">
    <source>
        <dbReference type="ARBA" id="ARBA00022576"/>
    </source>
</evidence>
<evidence type="ECO:0000259" key="5">
    <source>
        <dbReference type="Pfam" id="PF00155"/>
    </source>
</evidence>
<keyword evidence="7" id="KW-1185">Reference proteome</keyword>
<comment type="cofactor">
    <cofactor evidence="1">
        <name>pyridoxal 5'-phosphate</name>
        <dbReference type="ChEBI" id="CHEBI:597326"/>
    </cofactor>
</comment>
<evidence type="ECO:0000313" key="7">
    <source>
        <dbReference type="Proteomes" id="UP000005038"/>
    </source>
</evidence>
<dbReference type="Gene3D" id="3.90.1150.10">
    <property type="entry name" value="Aspartate Aminotransferase, domain 1"/>
    <property type="match status" value="1"/>
</dbReference>
<dbReference type="GO" id="GO:0030170">
    <property type="term" value="F:pyridoxal phosphate binding"/>
    <property type="evidence" value="ECO:0007669"/>
    <property type="project" value="InterPro"/>
</dbReference>
<keyword evidence="4" id="KW-0663">Pyridoxal phosphate</keyword>
<name>H5TH47_GORO1</name>
<evidence type="ECO:0000256" key="1">
    <source>
        <dbReference type="ARBA" id="ARBA00001933"/>
    </source>
</evidence>
<protein>
    <submittedName>
        <fullName evidence="6">Aminotransferase</fullName>
    </submittedName>
</protein>
<evidence type="ECO:0000256" key="4">
    <source>
        <dbReference type="ARBA" id="ARBA00022898"/>
    </source>
</evidence>
<feature type="domain" description="Aminotransferase class I/classII large" evidence="5">
    <location>
        <begin position="37"/>
        <end position="382"/>
    </location>
</feature>
<dbReference type="Pfam" id="PF00155">
    <property type="entry name" value="Aminotran_1_2"/>
    <property type="match status" value="1"/>
</dbReference>